<feature type="domain" description="Transcription regulator PadR N-terminal" evidence="1">
    <location>
        <begin position="27"/>
        <end position="79"/>
    </location>
</feature>
<dbReference type="PANTHER" id="PTHR38600:SF1">
    <property type="entry name" value="TRANSCRIPTIONAL REGULATORY PROTEIN"/>
    <property type="match status" value="1"/>
</dbReference>
<dbReference type="Pfam" id="PF18546">
    <property type="entry name" value="MetOD1"/>
    <property type="match status" value="1"/>
</dbReference>
<evidence type="ECO:0000259" key="1">
    <source>
        <dbReference type="Pfam" id="PF03551"/>
    </source>
</evidence>
<organism evidence="3 4">
    <name type="scientific">Acidiplasma aeolicum</name>
    <dbReference type="NCBI Taxonomy" id="507754"/>
    <lineage>
        <taxon>Archaea</taxon>
        <taxon>Methanobacteriati</taxon>
        <taxon>Thermoplasmatota</taxon>
        <taxon>Thermoplasmata</taxon>
        <taxon>Thermoplasmatales</taxon>
        <taxon>Ferroplasmaceae</taxon>
        <taxon>Acidiplasma</taxon>
    </lineage>
</organism>
<dbReference type="InterPro" id="IPR005149">
    <property type="entry name" value="Tscrpt_reg_PadR_N"/>
</dbReference>
<gene>
    <name evidence="3" type="ORF">AOG54_02010</name>
</gene>
<dbReference type="AlphaFoldDB" id="A0A0Q0WLQ1"/>
<reference evidence="3 4" key="1">
    <citation type="submission" date="2015-09" db="EMBL/GenBank/DDBJ databases">
        <title>Heavy metals and arsenic resistance mechanisms in polyextremophilic archaea of the family Ferroplasmaceae.</title>
        <authorList>
            <person name="Bulaev A.G."/>
            <person name="Kanygina A.V."/>
        </authorList>
    </citation>
    <scope>NUCLEOTIDE SEQUENCE [LARGE SCALE GENOMIC DNA]</scope>
    <source>
        <strain evidence="3 4">VT</strain>
    </source>
</reference>
<evidence type="ECO:0000313" key="3">
    <source>
        <dbReference type="EMBL" id="KQB36693.1"/>
    </source>
</evidence>
<keyword evidence="4" id="KW-1185">Reference proteome</keyword>
<evidence type="ECO:0000259" key="2">
    <source>
        <dbReference type="Pfam" id="PF18546"/>
    </source>
</evidence>
<dbReference type="EMBL" id="LKBG01000002">
    <property type="protein sequence ID" value="KQB36693.1"/>
    <property type="molecule type" value="Genomic_DNA"/>
</dbReference>
<sequence length="215" mass="25056">MENIIDDYLGQNKSKILNSLLYEDKTLEELSLIIRINKNAVKEHINFLENKGLVTSYFVRAKSGRPKKYYKITDKGMELFPKQYINFATLLLEEMQDTIGINKTNEILMKIASRMVDTNNYLDFSQMSRDKKIDKLREYVNLLNKLGYYAKIEVNEDNVKIIRHNCIFYELAKNNKNLVCGSLEKSIITDKINDNFSLIETFADGDNKCVVEIKI</sequence>
<dbReference type="Proteomes" id="UP000050320">
    <property type="component" value="Unassembled WGS sequence"/>
</dbReference>
<proteinExistence type="predicted"/>
<dbReference type="Pfam" id="PF03551">
    <property type="entry name" value="PadR"/>
    <property type="match status" value="1"/>
</dbReference>
<comment type="caution">
    <text evidence="3">The sequence shown here is derived from an EMBL/GenBank/DDBJ whole genome shotgun (WGS) entry which is preliminary data.</text>
</comment>
<name>A0A0Q0WLQ1_9ARCH</name>
<dbReference type="PANTHER" id="PTHR38600">
    <property type="entry name" value="TRANSCRIPTIONAL REGULATORY PROTEIN"/>
    <property type="match status" value="1"/>
</dbReference>
<dbReference type="CDD" id="cd00090">
    <property type="entry name" value="HTH_ARSR"/>
    <property type="match status" value="1"/>
</dbReference>
<protein>
    <submittedName>
        <fullName evidence="3">Transcriptional regulator</fullName>
    </submittedName>
</protein>
<dbReference type="OrthoDB" id="9623at2157"/>
<dbReference type="RefSeq" id="WP_048100871.1">
    <property type="nucleotide sequence ID" value="NZ_JBBYJF010000025.1"/>
</dbReference>
<dbReference type="InterPro" id="IPR011991">
    <property type="entry name" value="ArsR-like_HTH"/>
</dbReference>
<evidence type="ECO:0000313" key="4">
    <source>
        <dbReference type="Proteomes" id="UP000050320"/>
    </source>
</evidence>
<dbReference type="InterPro" id="IPR036388">
    <property type="entry name" value="WH-like_DNA-bd_sf"/>
</dbReference>
<feature type="domain" description="Metanogen output" evidence="2">
    <location>
        <begin position="114"/>
        <end position="213"/>
    </location>
</feature>
<dbReference type="InterPro" id="IPR036390">
    <property type="entry name" value="WH_DNA-bd_sf"/>
</dbReference>
<dbReference type="InterPro" id="IPR041359">
    <property type="entry name" value="MetOD1"/>
</dbReference>
<accession>A0A0Q0WLQ1</accession>
<dbReference type="SUPFAM" id="SSF46785">
    <property type="entry name" value="Winged helix' DNA-binding domain"/>
    <property type="match status" value="1"/>
</dbReference>
<dbReference type="GeneID" id="84221696"/>
<dbReference type="Gene3D" id="1.10.10.10">
    <property type="entry name" value="Winged helix-like DNA-binding domain superfamily/Winged helix DNA-binding domain"/>
    <property type="match status" value="1"/>
</dbReference>